<dbReference type="EMBL" id="CATNWA010007380">
    <property type="protein sequence ID" value="CAI9553939.1"/>
    <property type="molecule type" value="Genomic_DNA"/>
</dbReference>
<sequence length="107" mass="10677">FGSPAGTASSGKAVGTESTGTTAGSGSIIGIVRWTPDQVQGIIIGSTAGIESTGRHRIVTGWISSTAGQEAPGHLTGSGSRSPGIVSRGFRLSRGIRLSTGIRLSRG</sequence>
<accession>A0ABN9C2H9</accession>
<protein>
    <submittedName>
        <fullName evidence="2">Uncharacterized protein</fullName>
    </submittedName>
</protein>
<comment type="caution">
    <text evidence="2">The sequence shown here is derived from an EMBL/GenBank/DDBJ whole genome shotgun (WGS) entry which is preliminary data.</text>
</comment>
<organism evidence="2 3">
    <name type="scientific">Staurois parvus</name>
    <dbReference type="NCBI Taxonomy" id="386267"/>
    <lineage>
        <taxon>Eukaryota</taxon>
        <taxon>Metazoa</taxon>
        <taxon>Chordata</taxon>
        <taxon>Craniata</taxon>
        <taxon>Vertebrata</taxon>
        <taxon>Euteleostomi</taxon>
        <taxon>Amphibia</taxon>
        <taxon>Batrachia</taxon>
        <taxon>Anura</taxon>
        <taxon>Neobatrachia</taxon>
        <taxon>Ranoidea</taxon>
        <taxon>Ranidae</taxon>
        <taxon>Staurois</taxon>
    </lineage>
</organism>
<feature type="compositionally biased region" description="Low complexity" evidence="1">
    <location>
        <begin position="15"/>
        <end position="27"/>
    </location>
</feature>
<reference evidence="2" key="1">
    <citation type="submission" date="2023-05" db="EMBL/GenBank/DDBJ databases">
        <authorList>
            <person name="Stuckert A."/>
        </authorList>
    </citation>
    <scope>NUCLEOTIDE SEQUENCE</scope>
</reference>
<feature type="non-terminal residue" evidence="2">
    <location>
        <position position="1"/>
    </location>
</feature>
<feature type="non-terminal residue" evidence="2">
    <location>
        <position position="107"/>
    </location>
</feature>
<feature type="compositionally biased region" description="Polar residues" evidence="1">
    <location>
        <begin position="1"/>
        <end position="10"/>
    </location>
</feature>
<evidence type="ECO:0000256" key="1">
    <source>
        <dbReference type="SAM" id="MobiDB-lite"/>
    </source>
</evidence>
<dbReference type="Proteomes" id="UP001162483">
    <property type="component" value="Unassembled WGS sequence"/>
</dbReference>
<keyword evidence="3" id="KW-1185">Reference proteome</keyword>
<evidence type="ECO:0000313" key="2">
    <source>
        <dbReference type="EMBL" id="CAI9553939.1"/>
    </source>
</evidence>
<gene>
    <name evidence="2" type="ORF">SPARVUS_LOCUS4120586</name>
</gene>
<name>A0ABN9C2H9_9NEOB</name>
<evidence type="ECO:0000313" key="3">
    <source>
        <dbReference type="Proteomes" id="UP001162483"/>
    </source>
</evidence>
<feature type="region of interest" description="Disordered" evidence="1">
    <location>
        <begin position="1"/>
        <end position="27"/>
    </location>
</feature>
<feature type="region of interest" description="Disordered" evidence="1">
    <location>
        <begin position="65"/>
        <end position="86"/>
    </location>
</feature>
<proteinExistence type="predicted"/>